<comment type="caution">
    <text evidence="1">The sequence shown here is derived from an EMBL/GenBank/DDBJ whole genome shotgun (WGS) entry which is preliminary data.</text>
</comment>
<reference evidence="1" key="1">
    <citation type="submission" date="2018-09" db="EMBL/GenBank/DDBJ databases">
        <title>A genomic encyclopedia of anaerobic methanotrophic archaea.</title>
        <authorList>
            <person name="Skennerton C.T."/>
            <person name="Chadwick G.L."/>
            <person name="Laso-Perez R."/>
            <person name="Leu A.O."/>
            <person name="Speth D.R."/>
            <person name="Yu H."/>
            <person name="Morgan-Lang C."/>
            <person name="Hatzenpichler R."/>
            <person name="Goudeau D."/>
            <person name="Malmstrom R."/>
            <person name="Woyke T."/>
            <person name="Hallam S."/>
            <person name="Tyson G.W."/>
            <person name="Wegener G."/>
            <person name="Boetius A."/>
            <person name="Orphan V.J."/>
        </authorList>
    </citation>
    <scope>NUCLEOTIDE SEQUENCE</scope>
    <source>
        <strain evidence="1">CONS3730D10UFb2</strain>
    </source>
</reference>
<name>A0AC61S9R2_9EURY</name>
<evidence type="ECO:0000313" key="2">
    <source>
        <dbReference type="Proteomes" id="UP000315423"/>
    </source>
</evidence>
<dbReference type="EMBL" id="QYBA01000193">
    <property type="protein sequence ID" value="TKY91450.1"/>
    <property type="molecule type" value="Genomic_DNA"/>
</dbReference>
<proteinExistence type="predicted"/>
<organism evidence="1 2">
    <name type="scientific">Candidatus Methanomarinus sp</name>
    <dbReference type="NCBI Taxonomy" id="3386244"/>
    <lineage>
        <taxon>Archaea</taxon>
        <taxon>Methanobacteriati</taxon>
        <taxon>Methanobacteriota</taxon>
        <taxon>Stenosarchaea group</taxon>
        <taxon>Methanomicrobia</taxon>
        <taxon>Methanosarcinales</taxon>
        <taxon>ANME-2 cluster</taxon>
        <taxon>Candidatus Methanocomedenaceae</taxon>
        <taxon>Candidatus Methanomarinus</taxon>
    </lineage>
</organism>
<evidence type="ECO:0000313" key="1">
    <source>
        <dbReference type="EMBL" id="TKY91450.1"/>
    </source>
</evidence>
<accession>A0AC61S9R2</accession>
<gene>
    <name evidence="1" type="ORF">C5S46_05765</name>
</gene>
<dbReference type="Proteomes" id="UP000315423">
    <property type="component" value="Unassembled WGS sequence"/>
</dbReference>
<sequence>MKILISVGHPAHVHFFKNIIWALEKKGHEIKIIARNKEVCINLLETYGFDYDLISNSGSGLFGLGIEMISRVIKIIPLIKNFNPDLILSMMDPSIAIGAKIFGKKYISLADTEHATFIIKSVLPLTDVVLTPSCFKKELGIKQIRYAGYHELAYLHPNYFTPNSEVLNELGLSEDYTFIILRFISWNAHHDIGQQGIQNKIELVKKLEKYGRVLITSEGDIDSELEKYKIKVSPEKLHDLLYYATLYIGEGGTTASESAVLGTHAIHISTTAKYCGVFNNIYNYGLMWTYDDENGAIDLIQELLQKTDLLEKGKRKRDILVSENINVTDFMVWLLDNYPRSLKMIKQNPDSTINVGDLL</sequence>
<protein>
    <submittedName>
        <fullName evidence="1">DUF354 domain-containing protein</fullName>
    </submittedName>
</protein>